<dbReference type="OrthoDB" id="10000051at2"/>
<dbReference type="Proteomes" id="UP000017837">
    <property type="component" value="Unassembled WGS sequence"/>
</dbReference>
<proteinExistence type="predicted"/>
<dbReference type="RefSeq" id="WP_018080244.1">
    <property type="nucleotide sequence ID" value="NZ_AQWM01000001.1"/>
</dbReference>
<evidence type="ECO:0000313" key="2">
    <source>
        <dbReference type="EMBL" id="ESQ93220.1"/>
    </source>
</evidence>
<comment type="caution">
    <text evidence="2">The sequence shown here is derived from an EMBL/GenBank/DDBJ whole genome shotgun (WGS) entry which is preliminary data.</text>
</comment>
<protein>
    <submittedName>
        <fullName evidence="2">Uncharacterized protein</fullName>
    </submittedName>
</protein>
<evidence type="ECO:0000256" key="1">
    <source>
        <dbReference type="SAM" id="MobiDB-lite"/>
    </source>
</evidence>
<dbReference type="STRING" id="1121022.GCA_000376105_00573"/>
<evidence type="ECO:0000313" key="3">
    <source>
        <dbReference type="Proteomes" id="UP000017837"/>
    </source>
</evidence>
<dbReference type="PATRIC" id="fig|1121022.4.peg.1323"/>
<dbReference type="EMBL" id="AWGB01000009">
    <property type="protein sequence ID" value="ESQ93220.1"/>
    <property type="molecule type" value="Genomic_DNA"/>
</dbReference>
<feature type="compositionally biased region" description="Basic and acidic residues" evidence="1">
    <location>
        <begin position="60"/>
        <end position="69"/>
    </location>
</feature>
<dbReference type="AlphaFoldDB" id="V4Q5W2"/>
<gene>
    <name evidence="2" type="ORF">ABENE_06635</name>
</gene>
<keyword evidence="3" id="KW-1185">Reference proteome</keyword>
<reference evidence="2 3" key="1">
    <citation type="journal article" date="2014" name="Nature">
        <title>Sequential evolution of bacterial morphology by co-option of a developmental regulator.</title>
        <authorList>
            <person name="Jiang C."/>
            <person name="Brown P.J."/>
            <person name="Ducret A."/>
            <person name="Brun Y.V."/>
        </authorList>
    </citation>
    <scope>NUCLEOTIDE SEQUENCE [LARGE SCALE GENOMIC DNA]</scope>
    <source>
        <strain evidence="2 3">DSM 16100</strain>
    </source>
</reference>
<accession>V4Q5W2</accession>
<sequence length="119" mass="12693">MEQTDITARLHRLATELLDAYERIDAPSTYLEAERAAKALIAIGKAVSAASGEPAPAKASSKEPAKEPAKAPACAEVRADTPRKVVFRSPALTLERAAKALMRGDLETFEALMPQPPPV</sequence>
<organism evidence="2 3">
    <name type="scientific">Asticcacaulis benevestitus DSM 16100 = ATCC BAA-896</name>
    <dbReference type="NCBI Taxonomy" id="1121022"/>
    <lineage>
        <taxon>Bacteria</taxon>
        <taxon>Pseudomonadati</taxon>
        <taxon>Pseudomonadota</taxon>
        <taxon>Alphaproteobacteria</taxon>
        <taxon>Caulobacterales</taxon>
        <taxon>Caulobacteraceae</taxon>
        <taxon>Asticcacaulis</taxon>
    </lineage>
</organism>
<name>V4Q5W2_9CAUL</name>
<feature type="region of interest" description="Disordered" evidence="1">
    <location>
        <begin position="52"/>
        <end position="75"/>
    </location>
</feature>